<evidence type="ECO:0000256" key="2">
    <source>
        <dbReference type="ARBA" id="ARBA00022741"/>
    </source>
</evidence>
<protein>
    <submittedName>
        <fullName evidence="5">ABC transporter ATP-binding protein</fullName>
    </submittedName>
</protein>
<dbReference type="InterPro" id="IPR050166">
    <property type="entry name" value="ABC_transporter_ATP-bind"/>
</dbReference>
<dbReference type="RefSeq" id="WP_254577166.1">
    <property type="nucleotide sequence ID" value="NZ_CP100595.1"/>
</dbReference>
<dbReference type="SMART" id="SM00382">
    <property type="entry name" value="AAA"/>
    <property type="match status" value="1"/>
</dbReference>
<dbReference type="PANTHER" id="PTHR42788">
    <property type="entry name" value="TAURINE IMPORT ATP-BINDING PROTEIN-RELATED"/>
    <property type="match status" value="1"/>
</dbReference>
<organism evidence="5 6">
    <name type="scientific">Arcobacter roscoffensis</name>
    <dbReference type="NCBI Taxonomy" id="2961520"/>
    <lineage>
        <taxon>Bacteria</taxon>
        <taxon>Pseudomonadati</taxon>
        <taxon>Campylobacterota</taxon>
        <taxon>Epsilonproteobacteria</taxon>
        <taxon>Campylobacterales</taxon>
        <taxon>Arcobacteraceae</taxon>
        <taxon>Arcobacter</taxon>
    </lineage>
</organism>
<dbReference type="InterPro" id="IPR017871">
    <property type="entry name" value="ABC_transporter-like_CS"/>
</dbReference>
<proteinExistence type="predicted"/>
<dbReference type="Proteomes" id="UP001060012">
    <property type="component" value="Chromosome"/>
</dbReference>
<sequence>MLEICIENKSYKEKTVLKDINISLKKSEFISIIGPSGCGKTTLLNILASLDDDYIGELKKDSDEISFMFQDDRLIPWLSIKENLLLISKNKDENKIKEFLKLINLEEVLDFYPNSLSGGMKRRVALIRAFINEPKLIFLDEPFISLDYPTAMQLKEEFLKLCEKFNPKVVLVTHDLSEAIYFSNRIFFLSKNPATIILEFENNKNRKSNQRRVDEVKNEIFEKYPNILKGEI</sequence>
<dbReference type="Pfam" id="PF00005">
    <property type="entry name" value="ABC_tran"/>
    <property type="match status" value="1"/>
</dbReference>
<evidence type="ECO:0000256" key="1">
    <source>
        <dbReference type="ARBA" id="ARBA00022448"/>
    </source>
</evidence>
<dbReference type="PROSITE" id="PS00211">
    <property type="entry name" value="ABC_TRANSPORTER_1"/>
    <property type="match status" value="1"/>
</dbReference>
<accession>A0ABY5E5W0</accession>
<keyword evidence="6" id="KW-1185">Reference proteome</keyword>
<dbReference type="GO" id="GO:0005524">
    <property type="term" value="F:ATP binding"/>
    <property type="evidence" value="ECO:0007669"/>
    <property type="project" value="UniProtKB-KW"/>
</dbReference>
<dbReference type="PANTHER" id="PTHR42788:SF13">
    <property type="entry name" value="ALIPHATIC SULFONATES IMPORT ATP-BINDING PROTEIN SSUB"/>
    <property type="match status" value="1"/>
</dbReference>
<dbReference type="InterPro" id="IPR003439">
    <property type="entry name" value="ABC_transporter-like_ATP-bd"/>
</dbReference>
<dbReference type="PROSITE" id="PS50893">
    <property type="entry name" value="ABC_TRANSPORTER_2"/>
    <property type="match status" value="1"/>
</dbReference>
<evidence type="ECO:0000313" key="6">
    <source>
        <dbReference type="Proteomes" id="UP001060012"/>
    </source>
</evidence>
<gene>
    <name evidence="5" type="ORF">NJU99_02525</name>
</gene>
<keyword evidence="3 5" id="KW-0067">ATP-binding</keyword>
<dbReference type="InterPro" id="IPR027417">
    <property type="entry name" value="P-loop_NTPase"/>
</dbReference>
<dbReference type="InterPro" id="IPR003593">
    <property type="entry name" value="AAA+_ATPase"/>
</dbReference>
<evidence type="ECO:0000259" key="4">
    <source>
        <dbReference type="PROSITE" id="PS50893"/>
    </source>
</evidence>
<evidence type="ECO:0000256" key="3">
    <source>
        <dbReference type="ARBA" id="ARBA00022840"/>
    </source>
</evidence>
<dbReference type="EMBL" id="CP100595">
    <property type="protein sequence ID" value="UTJ06987.1"/>
    <property type="molecule type" value="Genomic_DNA"/>
</dbReference>
<evidence type="ECO:0000313" key="5">
    <source>
        <dbReference type="EMBL" id="UTJ06987.1"/>
    </source>
</evidence>
<name>A0ABY5E5W0_9BACT</name>
<keyword evidence="2" id="KW-0547">Nucleotide-binding</keyword>
<feature type="domain" description="ABC transporter" evidence="4">
    <location>
        <begin position="2"/>
        <end position="216"/>
    </location>
</feature>
<dbReference type="SUPFAM" id="SSF52540">
    <property type="entry name" value="P-loop containing nucleoside triphosphate hydrolases"/>
    <property type="match status" value="1"/>
</dbReference>
<dbReference type="Gene3D" id="3.40.50.300">
    <property type="entry name" value="P-loop containing nucleotide triphosphate hydrolases"/>
    <property type="match status" value="1"/>
</dbReference>
<reference evidence="5" key="1">
    <citation type="submission" date="2022-07" db="EMBL/GenBank/DDBJ databases">
        <title>Arcobacter roscoffensis sp. nov., a marine bacterium isolated from coastal seawater collected from Roscoff, France.</title>
        <authorList>
            <person name="Pascual J."/>
            <person name="Lepeaux C."/>
            <person name="Methner A."/>
            <person name="Overmann J."/>
        </authorList>
    </citation>
    <scope>NUCLEOTIDE SEQUENCE</scope>
    <source>
        <strain evidence="5">ARW1-2F2</strain>
    </source>
</reference>
<keyword evidence="1" id="KW-0813">Transport</keyword>